<dbReference type="EMBL" id="RCNU01000008">
    <property type="protein sequence ID" value="RWQ94170.1"/>
    <property type="molecule type" value="Genomic_DNA"/>
</dbReference>
<proteinExistence type="predicted"/>
<dbReference type="RefSeq" id="XP_028483815.1">
    <property type="nucleotide sequence ID" value="XM_028631013.1"/>
</dbReference>
<dbReference type="PANTHER" id="PTHR47284">
    <property type="entry name" value="FATTY-ACID-BINDING PROTEIN 2"/>
    <property type="match status" value="1"/>
</dbReference>
<accession>A0A443HQW5</accession>
<dbReference type="STRING" id="264951.A0A443HQW5"/>
<feature type="compositionally biased region" description="Basic and acidic residues" evidence="1">
    <location>
        <begin position="102"/>
        <end position="113"/>
    </location>
</feature>
<protein>
    <submittedName>
        <fullName evidence="4">Chalcone-flavanone isomerase-domain-containing protein</fullName>
    </submittedName>
</protein>
<feature type="transmembrane region" description="Helical" evidence="2">
    <location>
        <begin position="70"/>
        <end position="89"/>
    </location>
</feature>
<gene>
    <name evidence="4" type="ORF">C8Q69DRAFT_472971</name>
</gene>
<dbReference type="InterPro" id="IPR016087">
    <property type="entry name" value="Chalcone_isomerase"/>
</dbReference>
<evidence type="ECO:0000313" key="5">
    <source>
        <dbReference type="Proteomes" id="UP000283841"/>
    </source>
</evidence>
<dbReference type="GO" id="GO:0016872">
    <property type="term" value="F:intramolecular lyase activity"/>
    <property type="evidence" value="ECO:0007669"/>
    <property type="project" value="InterPro"/>
</dbReference>
<evidence type="ECO:0000259" key="3">
    <source>
        <dbReference type="Pfam" id="PF16035"/>
    </source>
</evidence>
<evidence type="ECO:0000256" key="1">
    <source>
        <dbReference type="SAM" id="MobiDB-lite"/>
    </source>
</evidence>
<dbReference type="SUPFAM" id="SSF54626">
    <property type="entry name" value="Chalcone isomerase"/>
    <property type="match status" value="1"/>
</dbReference>
<dbReference type="InterPro" id="IPR016088">
    <property type="entry name" value="Chalcone_isomerase_3-sand"/>
</dbReference>
<keyword evidence="5" id="KW-1185">Reference proteome</keyword>
<dbReference type="Pfam" id="PF16035">
    <property type="entry name" value="Chalcone_2"/>
    <property type="match status" value="1"/>
</dbReference>
<name>A0A443HQW5_BYSSP</name>
<dbReference type="AlphaFoldDB" id="A0A443HQW5"/>
<evidence type="ECO:0000256" key="2">
    <source>
        <dbReference type="SAM" id="Phobius"/>
    </source>
</evidence>
<comment type="caution">
    <text evidence="4">The sequence shown here is derived from an EMBL/GenBank/DDBJ whole genome shotgun (WGS) entry which is preliminary data.</text>
</comment>
<organism evidence="4 5">
    <name type="scientific">Byssochlamys spectabilis</name>
    <name type="common">Paecilomyces variotii</name>
    <dbReference type="NCBI Taxonomy" id="264951"/>
    <lineage>
        <taxon>Eukaryota</taxon>
        <taxon>Fungi</taxon>
        <taxon>Dikarya</taxon>
        <taxon>Ascomycota</taxon>
        <taxon>Pezizomycotina</taxon>
        <taxon>Eurotiomycetes</taxon>
        <taxon>Eurotiomycetidae</taxon>
        <taxon>Eurotiales</taxon>
        <taxon>Thermoascaceae</taxon>
        <taxon>Paecilomyces</taxon>
    </lineage>
</organism>
<feature type="region of interest" description="Disordered" evidence="1">
    <location>
        <begin position="102"/>
        <end position="125"/>
    </location>
</feature>
<keyword evidence="4" id="KW-0413">Isomerase</keyword>
<keyword evidence="2" id="KW-0812">Transmembrane</keyword>
<evidence type="ECO:0000313" key="4">
    <source>
        <dbReference type="EMBL" id="RWQ94170.1"/>
    </source>
</evidence>
<keyword evidence="2" id="KW-0472">Membrane</keyword>
<sequence length="428" mass="46368">MKLYATSLQAPTAWRQCCQCLRSQRARPTPLRYSSRLLSTAEAAKPASKNNPLRASNRAKEYEQARYKRSIMVSAAGIGACAVAMYGVIKLDVFGLEEVTQADEKKKNIHEKSSSSGSMKLDGPNGFPSNPSVIPIHGRDGVQEVPTGNSAVPTFPTTITLPKSFDPTSLQPGHEISVASEAEEEYELLGLGIRTVSFLSIQVYVVGLYVAKSDISALQHKLVRAAVQGPGASSSEGAVAATSLIPAERQALRELLLDPTKGEEVWDSILKEGGVRTAFRIVPTRNTDFMHLRDGWVRGITARAQKAAAKAKESGSDKPSEFSDESFGNSMADFKALFGGGQRKNVPKGQILFLLRDERGALDALFQPDPAQPIRWLGRVADERVSRLVWENYLAGKNVSSESARQSVVDGVTAIVERPVGTMVQKVV</sequence>
<feature type="domain" description="Chalcone isomerase" evidence="3">
    <location>
        <begin position="184"/>
        <end position="409"/>
    </location>
</feature>
<dbReference type="InterPro" id="IPR036298">
    <property type="entry name" value="Chalcone_isomerase_sf"/>
</dbReference>
<dbReference type="GeneID" id="39600290"/>
<dbReference type="PANTHER" id="PTHR47284:SF3">
    <property type="entry name" value="FATTY-ACID-BINDING PROTEIN 2"/>
    <property type="match status" value="1"/>
</dbReference>
<dbReference type="VEuPathDB" id="FungiDB:C8Q69DRAFT_472971"/>
<dbReference type="Proteomes" id="UP000283841">
    <property type="component" value="Unassembled WGS sequence"/>
</dbReference>
<reference evidence="4 5" key="1">
    <citation type="journal article" date="2018" name="Front. Microbiol.">
        <title>Genomic and genetic insights into a cosmopolitan fungus, Paecilomyces variotii (Eurotiales).</title>
        <authorList>
            <person name="Urquhart A.S."/>
            <person name="Mondo S.J."/>
            <person name="Makela M.R."/>
            <person name="Hane J.K."/>
            <person name="Wiebenga A."/>
            <person name="He G."/>
            <person name="Mihaltcheva S."/>
            <person name="Pangilinan J."/>
            <person name="Lipzen A."/>
            <person name="Barry K."/>
            <person name="de Vries R.P."/>
            <person name="Grigoriev I.V."/>
            <person name="Idnurm A."/>
        </authorList>
    </citation>
    <scope>NUCLEOTIDE SEQUENCE [LARGE SCALE GENOMIC DNA]</scope>
    <source>
        <strain evidence="4 5">CBS 101075</strain>
    </source>
</reference>
<dbReference type="Gene3D" id="3.50.70.10">
    <property type="match status" value="1"/>
</dbReference>
<keyword evidence="2" id="KW-1133">Transmembrane helix</keyword>